<dbReference type="Gene3D" id="1.10.1740.10">
    <property type="match status" value="1"/>
</dbReference>
<evidence type="ECO:0000256" key="4">
    <source>
        <dbReference type="ARBA" id="ARBA00023125"/>
    </source>
</evidence>
<proteinExistence type="inferred from homology"/>
<dbReference type="Gene3D" id="1.10.10.10">
    <property type="entry name" value="Winged helix-like DNA-binding domain superfamily/Winged helix DNA-binding domain"/>
    <property type="match status" value="1"/>
</dbReference>
<evidence type="ECO:0000256" key="3">
    <source>
        <dbReference type="ARBA" id="ARBA00023082"/>
    </source>
</evidence>
<dbReference type="SMART" id="SM00421">
    <property type="entry name" value="HTH_LUXR"/>
    <property type="match status" value="1"/>
</dbReference>
<keyword evidence="8" id="KW-1185">Reference proteome</keyword>
<keyword evidence="3" id="KW-0731">Sigma factor</keyword>
<evidence type="ECO:0000313" key="8">
    <source>
        <dbReference type="Proteomes" id="UP001595912"/>
    </source>
</evidence>
<dbReference type="EMBL" id="JBHSIU010000069">
    <property type="protein sequence ID" value="MFC5005200.1"/>
    <property type="molecule type" value="Genomic_DNA"/>
</dbReference>
<dbReference type="InterPro" id="IPR039425">
    <property type="entry name" value="RNA_pol_sigma-70-like"/>
</dbReference>
<evidence type="ECO:0000259" key="6">
    <source>
        <dbReference type="SMART" id="SM00421"/>
    </source>
</evidence>
<comment type="similarity">
    <text evidence="1">Belongs to the sigma-70 factor family. ECF subfamily.</text>
</comment>
<dbReference type="PANTHER" id="PTHR43133:SF8">
    <property type="entry name" value="RNA POLYMERASE SIGMA FACTOR HI_1459-RELATED"/>
    <property type="match status" value="1"/>
</dbReference>
<dbReference type="InterPro" id="IPR013249">
    <property type="entry name" value="RNA_pol_sigma70_r4_t2"/>
</dbReference>
<dbReference type="SUPFAM" id="SSF88659">
    <property type="entry name" value="Sigma3 and sigma4 domains of RNA polymerase sigma factors"/>
    <property type="match status" value="1"/>
</dbReference>
<reference evidence="8" key="1">
    <citation type="journal article" date="2019" name="Int. J. Syst. Evol. Microbiol.">
        <title>The Global Catalogue of Microorganisms (GCM) 10K type strain sequencing project: providing services to taxonomists for standard genome sequencing and annotation.</title>
        <authorList>
            <consortium name="The Broad Institute Genomics Platform"/>
            <consortium name="The Broad Institute Genome Sequencing Center for Infectious Disease"/>
            <person name="Wu L."/>
            <person name="Ma J."/>
        </authorList>
    </citation>
    <scope>NUCLEOTIDE SEQUENCE [LARGE SCALE GENOMIC DNA]</scope>
    <source>
        <strain evidence="8">CGMCC 4.7152</strain>
    </source>
</reference>
<evidence type="ECO:0000256" key="5">
    <source>
        <dbReference type="ARBA" id="ARBA00023163"/>
    </source>
</evidence>
<dbReference type="InterPro" id="IPR014284">
    <property type="entry name" value="RNA_pol_sigma-70_dom"/>
</dbReference>
<keyword evidence="2" id="KW-0805">Transcription regulation</keyword>
<dbReference type="Proteomes" id="UP001595912">
    <property type="component" value="Unassembled WGS sequence"/>
</dbReference>
<evidence type="ECO:0000256" key="1">
    <source>
        <dbReference type="ARBA" id="ARBA00010641"/>
    </source>
</evidence>
<dbReference type="Pfam" id="PF08281">
    <property type="entry name" value="Sigma70_r4_2"/>
    <property type="match status" value="1"/>
</dbReference>
<dbReference type="NCBIfam" id="TIGR02937">
    <property type="entry name" value="sigma70-ECF"/>
    <property type="match status" value="1"/>
</dbReference>
<name>A0ABV9WCE2_9ACTN</name>
<dbReference type="InterPro" id="IPR013325">
    <property type="entry name" value="RNA_pol_sigma_r2"/>
</dbReference>
<keyword evidence="4" id="KW-0238">DNA-binding</keyword>
<dbReference type="Pfam" id="PF04542">
    <property type="entry name" value="Sigma70_r2"/>
    <property type="match status" value="1"/>
</dbReference>
<dbReference type="InterPro" id="IPR000792">
    <property type="entry name" value="Tscrpt_reg_LuxR_C"/>
</dbReference>
<dbReference type="CDD" id="cd06171">
    <property type="entry name" value="Sigma70_r4"/>
    <property type="match status" value="1"/>
</dbReference>
<sequence>MADRRTTSPAETPLAGFEQFYESSFQRVVGRVFLIVGDAHLAEELAQDAMVELMAQWAGRRDRPAESNTAWTVGIAANLARRHWRRLVVHTRVLTRLAGRRQAGASSIDEQTIVHVDTYRSLAALPRRQREIATLWVLCDMTAEEIADALDISASAVRTQMQRIRKRLATDGTGNLRPRRGVRSHDLSAARTCRRPSSACACPGR</sequence>
<organism evidence="7 8">
    <name type="scientific">Dactylosporangium cerinum</name>
    <dbReference type="NCBI Taxonomy" id="1434730"/>
    <lineage>
        <taxon>Bacteria</taxon>
        <taxon>Bacillati</taxon>
        <taxon>Actinomycetota</taxon>
        <taxon>Actinomycetes</taxon>
        <taxon>Micromonosporales</taxon>
        <taxon>Micromonosporaceae</taxon>
        <taxon>Dactylosporangium</taxon>
    </lineage>
</organism>
<evidence type="ECO:0000256" key="2">
    <source>
        <dbReference type="ARBA" id="ARBA00023015"/>
    </source>
</evidence>
<dbReference type="InterPro" id="IPR013324">
    <property type="entry name" value="RNA_pol_sigma_r3/r4-like"/>
</dbReference>
<dbReference type="RefSeq" id="WP_380125824.1">
    <property type="nucleotide sequence ID" value="NZ_JBHSIU010000069.1"/>
</dbReference>
<feature type="domain" description="HTH luxR-type" evidence="6">
    <location>
        <begin position="122"/>
        <end position="180"/>
    </location>
</feature>
<dbReference type="PANTHER" id="PTHR43133">
    <property type="entry name" value="RNA POLYMERASE ECF-TYPE SIGMA FACTO"/>
    <property type="match status" value="1"/>
</dbReference>
<dbReference type="InterPro" id="IPR007627">
    <property type="entry name" value="RNA_pol_sigma70_r2"/>
</dbReference>
<dbReference type="SUPFAM" id="SSF88946">
    <property type="entry name" value="Sigma2 domain of RNA polymerase sigma factors"/>
    <property type="match status" value="1"/>
</dbReference>
<evidence type="ECO:0000313" key="7">
    <source>
        <dbReference type="EMBL" id="MFC5005200.1"/>
    </source>
</evidence>
<keyword evidence="5" id="KW-0804">Transcription</keyword>
<comment type="caution">
    <text evidence="7">The sequence shown here is derived from an EMBL/GenBank/DDBJ whole genome shotgun (WGS) entry which is preliminary data.</text>
</comment>
<dbReference type="InterPro" id="IPR036388">
    <property type="entry name" value="WH-like_DNA-bd_sf"/>
</dbReference>
<accession>A0ABV9WCE2</accession>
<gene>
    <name evidence="7" type="ORF">ACFPIJ_46120</name>
</gene>
<protein>
    <submittedName>
        <fullName evidence="7">RNA polymerase sigma factor</fullName>
    </submittedName>
</protein>